<dbReference type="EMBL" id="BAAAGE010000007">
    <property type="protein sequence ID" value="GAA0732662.1"/>
    <property type="molecule type" value="Genomic_DNA"/>
</dbReference>
<comment type="caution">
    <text evidence="2">The sequence shown here is derived from an EMBL/GenBank/DDBJ whole genome shotgun (WGS) entry which is preliminary data.</text>
</comment>
<protein>
    <recommendedName>
        <fullName evidence="1">SnoaL-like domain-containing protein</fullName>
    </recommendedName>
</protein>
<gene>
    <name evidence="2" type="ORF">GCM10009430_46020</name>
</gene>
<accession>A0ABN1J928</accession>
<evidence type="ECO:0000313" key="2">
    <source>
        <dbReference type="EMBL" id="GAA0732662.1"/>
    </source>
</evidence>
<keyword evidence="3" id="KW-1185">Reference proteome</keyword>
<dbReference type="Gene3D" id="3.10.450.50">
    <property type="match status" value="1"/>
</dbReference>
<sequence length="161" mass="18402">MFNTRINLLMALIFNLIWVSNAQTMKKMETNFNEQQKEVYRTIEKMVTAFESKDIDGVLSTYEEDAIVMFEPGNPITGHNALRQAFTEFVSFNPNYTFSSHEVYISGDIATHIAPWKMVGTLPDGNKIEQNGLSVAILRKQSNGNWLMIQDNPHGQFHLNN</sequence>
<dbReference type="InterPro" id="IPR037401">
    <property type="entry name" value="SnoaL-like"/>
</dbReference>
<dbReference type="Proteomes" id="UP001501758">
    <property type="component" value="Unassembled WGS sequence"/>
</dbReference>
<organism evidence="2 3">
    <name type="scientific">Aquimarina litoralis</name>
    <dbReference type="NCBI Taxonomy" id="584605"/>
    <lineage>
        <taxon>Bacteria</taxon>
        <taxon>Pseudomonadati</taxon>
        <taxon>Bacteroidota</taxon>
        <taxon>Flavobacteriia</taxon>
        <taxon>Flavobacteriales</taxon>
        <taxon>Flavobacteriaceae</taxon>
        <taxon>Aquimarina</taxon>
    </lineage>
</organism>
<evidence type="ECO:0000313" key="3">
    <source>
        <dbReference type="Proteomes" id="UP001501758"/>
    </source>
</evidence>
<name>A0ABN1J928_9FLAO</name>
<proteinExistence type="predicted"/>
<feature type="domain" description="SnoaL-like" evidence="1">
    <location>
        <begin position="43"/>
        <end position="135"/>
    </location>
</feature>
<dbReference type="SUPFAM" id="SSF54427">
    <property type="entry name" value="NTF2-like"/>
    <property type="match status" value="1"/>
</dbReference>
<evidence type="ECO:0000259" key="1">
    <source>
        <dbReference type="Pfam" id="PF12680"/>
    </source>
</evidence>
<dbReference type="InterPro" id="IPR032710">
    <property type="entry name" value="NTF2-like_dom_sf"/>
</dbReference>
<dbReference type="Pfam" id="PF12680">
    <property type="entry name" value="SnoaL_2"/>
    <property type="match status" value="1"/>
</dbReference>
<reference evidence="2 3" key="1">
    <citation type="journal article" date="2019" name="Int. J. Syst. Evol. Microbiol.">
        <title>The Global Catalogue of Microorganisms (GCM) 10K type strain sequencing project: providing services to taxonomists for standard genome sequencing and annotation.</title>
        <authorList>
            <consortium name="The Broad Institute Genomics Platform"/>
            <consortium name="The Broad Institute Genome Sequencing Center for Infectious Disease"/>
            <person name="Wu L."/>
            <person name="Ma J."/>
        </authorList>
    </citation>
    <scope>NUCLEOTIDE SEQUENCE [LARGE SCALE GENOMIC DNA]</scope>
    <source>
        <strain evidence="2 3">JCM 15974</strain>
    </source>
</reference>